<dbReference type="Gene3D" id="3.30.70.1320">
    <property type="entry name" value="Multidrug efflux transporter AcrB pore domain like"/>
    <property type="match status" value="1"/>
</dbReference>
<name>A0A1I2J1I7_9GAMM</name>
<dbReference type="Gene3D" id="3.30.70.1440">
    <property type="entry name" value="Multidrug efflux transporter AcrB pore domain"/>
    <property type="match status" value="1"/>
</dbReference>
<feature type="transmembrane region" description="Helical" evidence="1">
    <location>
        <begin position="979"/>
        <end position="1005"/>
    </location>
</feature>
<feature type="transmembrane region" description="Helical" evidence="1">
    <location>
        <begin position="901"/>
        <end position="927"/>
    </location>
</feature>
<dbReference type="SUPFAM" id="SSF82866">
    <property type="entry name" value="Multidrug efflux transporter AcrB transmembrane domain"/>
    <property type="match status" value="2"/>
</dbReference>
<dbReference type="Pfam" id="PF00873">
    <property type="entry name" value="ACR_tran"/>
    <property type="match status" value="1"/>
</dbReference>
<keyword evidence="1" id="KW-0812">Transmembrane</keyword>
<proteinExistence type="predicted"/>
<feature type="transmembrane region" description="Helical" evidence="1">
    <location>
        <begin position="849"/>
        <end position="868"/>
    </location>
</feature>
<evidence type="ECO:0000313" key="3">
    <source>
        <dbReference type="Proteomes" id="UP000199477"/>
    </source>
</evidence>
<dbReference type="Gene3D" id="1.20.1640.10">
    <property type="entry name" value="Multidrug efflux transporter AcrB transmembrane domain"/>
    <property type="match status" value="2"/>
</dbReference>
<protein>
    <submittedName>
        <fullName evidence="2">Multidrug efflux pump subunit AcrB</fullName>
    </submittedName>
</protein>
<dbReference type="InterPro" id="IPR027463">
    <property type="entry name" value="AcrB_DN_DC_subdom"/>
</dbReference>
<dbReference type="InterPro" id="IPR001036">
    <property type="entry name" value="Acrflvin-R"/>
</dbReference>
<dbReference type="Gene3D" id="3.30.2090.10">
    <property type="entry name" value="Multidrug efflux transporter AcrB TolC docking domain, DN and DC subdomains"/>
    <property type="match status" value="2"/>
</dbReference>
<dbReference type="RefSeq" id="WP_051548800.1">
    <property type="nucleotide sequence ID" value="NZ_FONH01000020.1"/>
</dbReference>
<feature type="transmembrane region" description="Helical" evidence="1">
    <location>
        <begin position="429"/>
        <end position="450"/>
    </location>
</feature>
<dbReference type="PANTHER" id="PTHR32063">
    <property type="match status" value="1"/>
</dbReference>
<keyword evidence="3" id="KW-1185">Reference proteome</keyword>
<dbReference type="GO" id="GO:0042910">
    <property type="term" value="F:xenobiotic transmembrane transporter activity"/>
    <property type="evidence" value="ECO:0007669"/>
    <property type="project" value="TreeGrafter"/>
</dbReference>
<dbReference type="Proteomes" id="UP000199477">
    <property type="component" value="Unassembled WGS sequence"/>
</dbReference>
<evidence type="ECO:0000256" key="1">
    <source>
        <dbReference type="SAM" id="Phobius"/>
    </source>
</evidence>
<dbReference type="AlphaFoldDB" id="A0A1I2J1I7"/>
<accession>A0A1I2J1I7</accession>
<dbReference type="STRING" id="500610.SAMN02799615_03754"/>
<reference evidence="3" key="1">
    <citation type="submission" date="2016-10" db="EMBL/GenBank/DDBJ databases">
        <authorList>
            <person name="Varghese N."/>
            <person name="Submissions S."/>
        </authorList>
    </citation>
    <scope>NUCLEOTIDE SEQUENCE [LARGE SCALE GENOMIC DNA]</scope>
    <source>
        <strain evidence="3">UNC178MFTsu3.1</strain>
    </source>
</reference>
<feature type="transmembrane region" description="Helical" evidence="1">
    <location>
        <begin position="329"/>
        <end position="351"/>
    </location>
</feature>
<feature type="transmembrane region" description="Helical" evidence="1">
    <location>
        <begin position="456"/>
        <end position="479"/>
    </location>
</feature>
<dbReference type="Gene3D" id="3.30.70.1430">
    <property type="entry name" value="Multidrug efflux transporter AcrB pore domain"/>
    <property type="match status" value="2"/>
</dbReference>
<feature type="transmembrane region" description="Helical" evidence="1">
    <location>
        <begin position="358"/>
        <end position="380"/>
    </location>
</feature>
<dbReference type="EMBL" id="FONH01000020">
    <property type="protein sequence ID" value="SFF47870.1"/>
    <property type="molecule type" value="Genomic_DNA"/>
</dbReference>
<dbReference type="PANTHER" id="PTHR32063:SF77">
    <property type="entry name" value="ACR FAMILY TRANSPORT PROTEIN"/>
    <property type="match status" value="1"/>
</dbReference>
<organism evidence="2 3">
    <name type="scientific">Dyella marensis</name>
    <dbReference type="NCBI Taxonomy" id="500610"/>
    <lineage>
        <taxon>Bacteria</taxon>
        <taxon>Pseudomonadati</taxon>
        <taxon>Pseudomonadota</taxon>
        <taxon>Gammaproteobacteria</taxon>
        <taxon>Lysobacterales</taxon>
        <taxon>Rhodanobacteraceae</taxon>
        <taxon>Dyella</taxon>
    </lineage>
</organism>
<feature type="transmembrane region" description="Helical" evidence="1">
    <location>
        <begin position="875"/>
        <end position="895"/>
    </location>
</feature>
<keyword evidence="1" id="KW-0472">Membrane</keyword>
<dbReference type="SUPFAM" id="SSF82714">
    <property type="entry name" value="Multidrug efflux transporter AcrB TolC docking domain, DN and DC subdomains"/>
    <property type="match status" value="2"/>
</dbReference>
<dbReference type="SUPFAM" id="SSF82693">
    <property type="entry name" value="Multidrug efflux transporter AcrB pore domain, PN1, PN2, PC1 and PC2 subdomains"/>
    <property type="match status" value="3"/>
</dbReference>
<gene>
    <name evidence="2" type="ORF">SAMN02799615_03754</name>
</gene>
<evidence type="ECO:0000313" key="2">
    <source>
        <dbReference type="EMBL" id="SFF47870.1"/>
    </source>
</evidence>
<feature type="transmembrane region" description="Helical" evidence="1">
    <location>
        <begin position="948"/>
        <end position="967"/>
    </location>
</feature>
<dbReference type="GO" id="GO:0005886">
    <property type="term" value="C:plasma membrane"/>
    <property type="evidence" value="ECO:0007669"/>
    <property type="project" value="TreeGrafter"/>
</dbReference>
<feature type="transmembrane region" description="Helical" evidence="1">
    <location>
        <begin position="522"/>
        <end position="543"/>
    </location>
</feature>
<dbReference type="PRINTS" id="PR00702">
    <property type="entry name" value="ACRIFLAVINRP"/>
</dbReference>
<feature type="transmembrane region" description="Helical" evidence="1">
    <location>
        <begin position="386"/>
        <end position="408"/>
    </location>
</feature>
<keyword evidence="1" id="KW-1133">Transmembrane helix</keyword>
<sequence length="1036" mass="110561">MNFSAWAIRKPVPSLLLFVLLTALGLIGFRRLDIQDFPDMDLPTIQVAATLEGAAPAQLETEVARKIEDKLASLTRLDHITTTITEGSVRISVSFELDKNGEEALSQVRNAVDSARADLPSSMAAPTVSKQTSANSWLLTYAIASDRLDERDLSWFVDNKLSKALLAVKGVASVTRVGGVDREVHVDLDPTLMAGLGVTPSDVSTRIKAVQKESSGGEGRVGTERQGSRTIGTVGSAAEVAAITVPLSDGRYIRLDQVARISDNHAERSTLAFRDGQPVIAFQVTRSLGYSDVGVTRGVRAAVEAFAREHPEVAIDEASNTIDPIEENYHGSMSLLGEGALLAIVVVWWFLRDWRATLISATALPLSIIPAFLFMALAGYSLNTVTLLSLSLVVGILVDDAIVEIENIERHLKMGKTPYQAAMEAADEIGLAVIATTFTLVAVFLPTAFMSGIPELIFRQFGVTASIAVLASLLVARLLTPMMAAYLLKPARQGEADAPDGPIMRRYLQWVRAALVRRRTTVVGAALFFAVALAVLPLLPTGFIPAKDQAQSRVTLTLPPGSRLETTAAMSLRAANLIRSLPEVRGVFAAVGTATSGADMSASSTNDATGATLTVDLAPRAQRKLTQPQVEARMRDLLRALPGVRVSVGSGASGKTLDITLASDDPATLTAAAIKAEAQLRTLKGIGNVTSSAALQRPEIQVRPDFARAASLGVTSEALADAVRLATYGDYSTALPKLNLPERQIPIRARMDPAIRNDLAAVAQLRVPGSHGTVSLGSVAAVSMGSGPAQIDRLDRSRNVTLSVELNGRSSGEVQREAMQLPALKSLPGGVRLVEQGELQHMAELFQSFGLAMAIGIFCIYAVLVLLFHDFLQPATILCALPLALAGALIALWVTSQSFSMPSVIGVLMLMGIVTKNSILLVEYAILARRERGMSRLDAIVDACHKRARPIVMTTIAMGAGMLPNALGMGAEPSFRQPMAIVVIGGLLTSTILSLLVIPVVFTYVDDMLEWGKRLFVRGPRRNGATDWRPKVDGMP</sequence>